<name>A0AAW0C059_9AGAR</name>
<keyword evidence="3" id="KW-1185">Reference proteome</keyword>
<feature type="region of interest" description="Disordered" evidence="1">
    <location>
        <begin position="394"/>
        <end position="468"/>
    </location>
</feature>
<feature type="region of interest" description="Disordered" evidence="1">
    <location>
        <begin position="539"/>
        <end position="585"/>
    </location>
</feature>
<dbReference type="EMBL" id="JAYKXP010000064">
    <property type="protein sequence ID" value="KAK7032444.1"/>
    <property type="molecule type" value="Genomic_DNA"/>
</dbReference>
<evidence type="ECO:0000313" key="3">
    <source>
        <dbReference type="Proteomes" id="UP001383192"/>
    </source>
</evidence>
<sequence length="764" mass="84615">MTKKKSSGGANSRSWPKGEKLKMLERYEEMFHKNRSSMYNQATAEFVETWGYDHEPEDVLDPEVSYAPPDINTFAEGTPRGVEMKRRINYKKKLKKRIINFANYHFRLKHVKSDEKLMSMISKTVRNLREDVPRKKSDLQYYQEMHYQDRVKNDFDNYWNGGAKTMISAEHKLSEINKFSKTKMEMEEEDFIRSLKEENSQTYARDLLKYSDRGKWNGSAEDFSDAWLRSKTVIAATADAIAMHFGVAVIIFAAGPRDDGVVKTESITSIVPTSQTNDSFQTFNPDKCKEIHEHCTEFAKHVFREYLNLLMMRQKILILTTVKSECESRVFKRGTSQAADVGDHGSVEESDQQPGWERFSSYDGVIFKPAVNPVICPALENAVPGNVASASTSTAAPVQLPASQPSHQGTHIHPSSVQAPSPVQTIQPPASQVPTSQISQQGTHTAPSSQLPTTRSPEGCRNQVNNPVSVHRLSPSIGRAAPVSIPVQSGLRLGTPAPAPAPFSSRLPLQPHVAAPIPTQLRLPTPQACPSSVPLRLPTPRGSISGSQMRLPTPQPSTMRLPTPQPSMMRLPTPQPSTMRLPTPQPSMMRLPTPQPSMMRLPTPQPSTMRLPTPQPSMMRLPTPQPSSDWFFPDMTSMPPPGMYAEPQQLSYSSASQNGYGMFDYSGIQGDFTVDDDSFGWDFSGVGATSVQLPAPVPDPQAPMAGSSLYNTLHAGNSPAPAPVKPPSKKRKRQTEEDALMAYSVDILSQGEKGVKRPNRGMSV</sequence>
<reference evidence="2 3" key="1">
    <citation type="submission" date="2024-01" db="EMBL/GenBank/DDBJ databases">
        <title>A draft genome for a cacao thread blight-causing isolate of Paramarasmius palmivorus.</title>
        <authorList>
            <person name="Baruah I.K."/>
            <person name="Bukari Y."/>
            <person name="Amoako-Attah I."/>
            <person name="Meinhardt L.W."/>
            <person name="Bailey B.A."/>
            <person name="Cohen S.P."/>
        </authorList>
    </citation>
    <scope>NUCLEOTIDE SEQUENCE [LARGE SCALE GENOMIC DNA]</scope>
    <source>
        <strain evidence="2 3">GH-12</strain>
    </source>
</reference>
<evidence type="ECO:0000313" key="2">
    <source>
        <dbReference type="EMBL" id="KAK7032444.1"/>
    </source>
</evidence>
<comment type="caution">
    <text evidence="2">The sequence shown here is derived from an EMBL/GenBank/DDBJ whole genome shotgun (WGS) entry which is preliminary data.</text>
</comment>
<accession>A0AAW0C059</accession>
<evidence type="ECO:0000256" key="1">
    <source>
        <dbReference type="SAM" id="MobiDB-lite"/>
    </source>
</evidence>
<feature type="compositionally biased region" description="Polar residues" evidence="1">
    <location>
        <begin position="542"/>
        <end position="560"/>
    </location>
</feature>
<feature type="compositionally biased region" description="Polar residues" evidence="1">
    <location>
        <begin position="401"/>
        <end position="468"/>
    </location>
</feature>
<organism evidence="2 3">
    <name type="scientific">Paramarasmius palmivorus</name>
    <dbReference type="NCBI Taxonomy" id="297713"/>
    <lineage>
        <taxon>Eukaryota</taxon>
        <taxon>Fungi</taxon>
        <taxon>Dikarya</taxon>
        <taxon>Basidiomycota</taxon>
        <taxon>Agaricomycotina</taxon>
        <taxon>Agaricomycetes</taxon>
        <taxon>Agaricomycetidae</taxon>
        <taxon>Agaricales</taxon>
        <taxon>Marasmiineae</taxon>
        <taxon>Marasmiaceae</taxon>
        <taxon>Paramarasmius</taxon>
    </lineage>
</organism>
<gene>
    <name evidence="2" type="ORF">VNI00_013002</name>
</gene>
<protein>
    <submittedName>
        <fullName evidence="2">Uncharacterized protein</fullName>
    </submittedName>
</protein>
<dbReference type="Proteomes" id="UP001383192">
    <property type="component" value="Unassembled WGS sequence"/>
</dbReference>
<proteinExistence type="predicted"/>
<feature type="region of interest" description="Disordered" evidence="1">
    <location>
        <begin position="697"/>
        <end position="744"/>
    </location>
</feature>
<dbReference type="AlphaFoldDB" id="A0AAW0C059"/>
<feature type="region of interest" description="Disordered" evidence="1">
    <location>
        <begin position="334"/>
        <end position="355"/>
    </location>
</feature>